<name>A0ABU7Z0L7_9GAMM</name>
<evidence type="ECO:0000313" key="2">
    <source>
        <dbReference type="Proteomes" id="UP001355056"/>
    </source>
</evidence>
<dbReference type="RefSeq" id="WP_332617534.1">
    <property type="nucleotide sequence ID" value="NZ_JAXGFP010000006.1"/>
</dbReference>
<proteinExistence type="predicted"/>
<gene>
    <name evidence="1" type="ORF">SNE34_11990</name>
</gene>
<organism evidence="1 2">
    <name type="scientific">Novilysobacter erysipheiresistens</name>
    <dbReference type="NCBI Taxonomy" id="1749332"/>
    <lineage>
        <taxon>Bacteria</taxon>
        <taxon>Pseudomonadati</taxon>
        <taxon>Pseudomonadota</taxon>
        <taxon>Gammaproteobacteria</taxon>
        <taxon>Lysobacterales</taxon>
        <taxon>Lysobacteraceae</taxon>
        <taxon>Novilysobacter</taxon>
    </lineage>
</organism>
<comment type="caution">
    <text evidence="1">The sequence shown here is derived from an EMBL/GenBank/DDBJ whole genome shotgun (WGS) entry which is preliminary data.</text>
</comment>
<reference evidence="1 2" key="1">
    <citation type="journal article" date="2016" name="Int. J. Syst. Evol. Microbiol.">
        <title>Lysobacter erysipheiresistens sp. nov., an antagonist of powdery mildew, isolated from tobacco-cultivated soil.</title>
        <authorList>
            <person name="Xie B."/>
            <person name="Li T."/>
            <person name="Lin X."/>
            <person name="Wang C.J."/>
            <person name="Chen Y.J."/>
            <person name="Liu W.J."/>
            <person name="Zhao Z.W."/>
        </authorList>
    </citation>
    <scope>NUCLEOTIDE SEQUENCE [LARGE SCALE GENOMIC DNA]</scope>
    <source>
        <strain evidence="1 2">RS-LYSO-3</strain>
    </source>
</reference>
<protein>
    <submittedName>
        <fullName evidence="1">Uncharacterized protein</fullName>
    </submittedName>
</protein>
<keyword evidence="2" id="KW-1185">Reference proteome</keyword>
<evidence type="ECO:0000313" key="1">
    <source>
        <dbReference type="EMBL" id="MEG3184731.1"/>
    </source>
</evidence>
<dbReference type="EMBL" id="JAXGFP010000006">
    <property type="protein sequence ID" value="MEG3184731.1"/>
    <property type="molecule type" value="Genomic_DNA"/>
</dbReference>
<sequence length="104" mass="11879">MSGQVEVVDVPSFVDFDGELQFWRAHHRHHAFFRPGLEFADYEPALKLGINVFLDGHGRTFDELREQLAEAYERTRGNSPLDWNEAAAAAEAAWLRMQHKLVAA</sequence>
<accession>A0ABU7Z0L7</accession>
<dbReference type="Proteomes" id="UP001355056">
    <property type="component" value="Unassembled WGS sequence"/>
</dbReference>